<evidence type="ECO:0000313" key="2">
    <source>
        <dbReference type="Proteomes" id="UP000019443"/>
    </source>
</evidence>
<organism evidence="1 2">
    <name type="scientific">Rhizobium favelukesii</name>
    <dbReference type="NCBI Taxonomy" id="348824"/>
    <lineage>
        <taxon>Bacteria</taxon>
        <taxon>Pseudomonadati</taxon>
        <taxon>Pseudomonadota</taxon>
        <taxon>Alphaproteobacteria</taxon>
        <taxon>Hyphomicrobiales</taxon>
        <taxon>Rhizobiaceae</taxon>
        <taxon>Rhizobium/Agrobacterium group</taxon>
        <taxon>Rhizobium</taxon>
    </lineage>
</organism>
<protein>
    <submittedName>
        <fullName evidence="1">Uncharacterized protein</fullName>
    </submittedName>
</protein>
<dbReference type="Proteomes" id="UP000019443">
    <property type="component" value="Chromosome"/>
</dbReference>
<dbReference type="RefSeq" id="WP_037069601.1">
    <property type="nucleotide sequence ID" value="NZ_HG916852.1"/>
</dbReference>
<keyword evidence="2" id="KW-1185">Reference proteome</keyword>
<gene>
    <name evidence="1" type="ORF">LPU83_1981</name>
</gene>
<dbReference type="AlphaFoldDB" id="W6RG17"/>
<name>W6RG17_9HYPH</name>
<sequence length="82" mass="9165">MWTPYIIDVILHHHTSHAMYPNHSAPLYQPTIGDLIDSGILVHSGEHLTTSDLGKALVELWCSTPLPVVKFVDPRFYGDTTP</sequence>
<dbReference type="HOGENOM" id="CLU_2555953_0_0_5"/>
<reference evidence="1" key="1">
    <citation type="submission" date="2013-11" db="EMBL/GenBank/DDBJ databases">
        <title>Draft genome sequence of the broad-host-range Rhizobium sp. LPU83 strain, a member of the low-genetic diversity Oregon-like Rhizobium sp. group.</title>
        <authorList>
            <person name="Wibberg D."/>
            <person name="Puehler A."/>
            <person name="Schlueter A."/>
        </authorList>
    </citation>
    <scope>NUCLEOTIDE SEQUENCE [LARGE SCALE GENOMIC DNA]</scope>
    <source>
        <strain evidence="1">LPU83</strain>
    </source>
</reference>
<dbReference type="PATRIC" id="fig|348824.6.peg.2130"/>
<proteinExistence type="predicted"/>
<accession>W6RG17</accession>
<dbReference type="EMBL" id="HG916852">
    <property type="protein sequence ID" value="CDM57638.1"/>
    <property type="molecule type" value="Genomic_DNA"/>
</dbReference>
<dbReference type="KEGG" id="rhl:LPU83_1981"/>
<evidence type="ECO:0000313" key="1">
    <source>
        <dbReference type="EMBL" id="CDM57638.1"/>
    </source>
</evidence>